<name>R1FAL4_9GAMM</name>
<dbReference type="Proteomes" id="UP000013526">
    <property type="component" value="Unassembled WGS sequence"/>
</dbReference>
<protein>
    <submittedName>
        <fullName evidence="1">Zn-ribbon-containing protein</fullName>
    </submittedName>
</protein>
<organism evidence="1 2">
    <name type="scientific">Aeromonas molluscorum 848</name>
    <dbReference type="NCBI Taxonomy" id="1268236"/>
    <lineage>
        <taxon>Bacteria</taxon>
        <taxon>Pseudomonadati</taxon>
        <taxon>Pseudomonadota</taxon>
        <taxon>Gammaproteobacteria</taxon>
        <taxon>Aeromonadales</taxon>
        <taxon>Aeromonadaceae</taxon>
        <taxon>Aeromonas</taxon>
    </lineage>
</organism>
<dbReference type="RefSeq" id="WP_005891997.1">
    <property type="nucleotide sequence ID" value="NZ_AQGQ01000004.1"/>
</dbReference>
<evidence type="ECO:0000313" key="2">
    <source>
        <dbReference type="Proteomes" id="UP000013526"/>
    </source>
</evidence>
<evidence type="ECO:0000313" key="1">
    <source>
        <dbReference type="EMBL" id="EOD56783.1"/>
    </source>
</evidence>
<dbReference type="EMBL" id="AQGQ01000004">
    <property type="protein sequence ID" value="EOD56783.1"/>
    <property type="molecule type" value="Genomic_DNA"/>
</dbReference>
<accession>R1FAL4</accession>
<dbReference type="Pfam" id="PF10071">
    <property type="entry name" value="DUF2310"/>
    <property type="match status" value="1"/>
</dbReference>
<dbReference type="InterPro" id="IPR016908">
    <property type="entry name" value="UCP029037"/>
</dbReference>
<proteinExistence type="predicted"/>
<comment type="caution">
    <text evidence="1">The sequence shown here is derived from an EMBL/GenBank/DDBJ whole genome shotgun (WGS) entry which is preliminary data.</text>
</comment>
<dbReference type="OrthoDB" id="5589102at2"/>
<dbReference type="PATRIC" id="fig|1268236.3.peg.312"/>
<dbReference type="PIRSF" id="PIRSF029037">
    <property type="entry name" value="UCP029037_Zn_ribbon"/>
    <property type="match status" value="1"/>
</dbReference>
<gene>
    <name evidence="1" type="ORF">G113_01559</name>
</gene>
<reference evidence="1 2" key="1">
    <citation type="journal article" date="2013" name="Genome Announc.">
        <title>Draft Genome Sequence of Aeromonas molluscorum Strain 848TT, Isolated from Bivalve Molluscs.</title>
        <authorList>
            <person name="Spataro N."/>
            <person name="Farfan M."/>
            <person name="Albarral V."/>
            <person name="Sanglas A."/>
            <person name="Loren J.G."/>
            <person name="Fuste M.C."/>
            <person name="Bosch E."/>
        </authorList>
    </citation>
    <scope>NUCLEOTIDE SEQUENCE [LARGE SCALE GENOMIC DNA]</scope>
    <source>
        <strain evidence="1 2">848</strain>
    </source>
</reference>
<keyword evidence="2" id="KW-1185">Reference proteome</keyword>
<dbReference type="AlphaFoldDB" id="R1FAL4"/>
<sequence length="251" mass="28305">MYILELTFECYRDTSLGEAERAIVNYLDMLRYQGQILGREFPTSMQQGHFVSRVVCPEQDSLHPDNQSEQVSLAEQGLHQAGLLAPKLQLLGADLLSDGTDPCERPSWLLLYTSFLHSCSPLRCGDHFAPVPLYRLPTIANGDQKQIIKWQEDWEACDQLQMNGSIAEHAALHEIGEPGSRLARRGADLCKRLETMTGIPVYYYLYRVGGLSAAEERARACPGCGGDWALPAPLHEIFDFKKRQEKVNRIR</sequence>